<accession>A0A6L5XBN5</accession>
<dbReference type="EMBL" id="VULT01000010">
    <property type="protein sequence ID" value="MSS17651.1"/>
    <property type="molecule type" value="Genomic_DNA"/>
</dbReference>
<dbReference type="RefSeq" id="WP_154328517.1">
    <property type="nucleotide sequence ID" value="NZ_CP045696.1"/>
</dbReference>
<reference evidence="1 2" key="1">
    <citation type="submission" date="2019-08" db="EMBL/GenBank/DDBJ databases">
        <title>In-depth cultivation of the pig gut microbiome towards novel bacterial diversity and tailored functional studies.</title>
        <authorList>
            <person name="Wylensek D."/>
            <person name="Hitch T.C.A."/>
            <person name="Clavel T."/>
        </authorList>
    </citation>
    <scope>NUCLEOTIDE SEQUENCE [LARGE SCALE GENOMIC DNA]</scope>
    <source>
        <strain evidence="1 2">Oil-RF-744-WCA-WT-10</strain>
    </source>
</reference>
<organism evidence="1 2">
    <name type="scientific">Sodaliphilus pleomorphus</name>
    <dbReference type="NCBI Taxonomy" id="2606626"/>
    <lineage>
        <taxon>Bacteria</taxon>
        <taxon>Pseudomonadati</taxon>
        <taxon>Bacteroidota</taxon>
        <taxon>Bacteroidia</taxon>
        <taxon>Bacteroidales</taxon>
        <taxon>Muribaculaceae</taxon>
        <taxon>Sodaliphilus</taxon>
    </lineage>
</organism>
<gene>
    <name evidence="1" type="ORF">FYJ29_07765</name>
</gene>
<comment type="caution">
    <text evidence="1">The sequence shown here is derived from an EMBL/GenBank/DDBJ whole genome shotgun (WGS) entry which is preliminary data.</text>
</comment>
<name>A0A6L5XBN5_9BACT</name>
<sequence>MQGSKLGKHIYQDFDNKATFEQISYYIRSSKVVAGTDKIFKNFFTIAFLFLRLKKDFEAGLDTNKLYYGVHINKLKDVLKQYGERELKHALYLLGLTLGWDLTYKYIYRISSYPILKITQQ</sequence>
<evidence type="ECO:0000313" key="2">
    <source>
        <dbReference type="Proteomes" id="UP000483362"/>
    </source>
</evidence>
<keyword evidence="2" id="KW-1185">Reference proteome</keyword>
<dbReference type="AlphaFoldDB" id="A0A6L5XBN5"/>
<evidence type="ECO:0000313" key="1">
    <source>
        <dbReference type="EMBL" id="MSS17651.1"/>
    </source>
</evidence>
<dbReference type="Proteomes" id="UP000483362">
    <property type="component" value="Unassembled WGS sequence"/>
</dbReference>
<proteinExistence type="predicted"/>
<protein>
    <submittedName>
        <fullName evidence="1">Uncharacterized protein</fullName>
    </submittedName>
</protein>